<name>A0ABX2AJQ6_9BACT</name>
<feature type="transmembrane region" description="Helical" evidence="6">
    <location>
        <begin position="126"/>
        <end position="148"/>
    </location>
</feature>
<feature type="transmembrane region" description="Helical" evidence="6">
    <location>
        <begin position="224"/>
        <end position="245"/>
    </location>
</feature>
<keyword evidence="8" id="KW-1185">Reference proteome</keyword>
<organism evidence="7 8">
    <name type="scientific">Xylanibacter muris</name>
    <dbReference type="NCBI Taxonomy" id="2736290"/>
    <lineage>
        <taxon>Bacteria</taxon>
        <taxon>Pseudomonadati</taxon>
        <taxon>Bacteroidota</taxon>
        <taxon>Bacteroidia</taxon>
        <taxon>Bacteroidales</taxon>
        <taxon>Prevotellaceae</taxon>
        <taxon>Xylanibacter</taxon>
    </lineage>
</organism>
<sequence>MSKNSYRHVLKYTSLFGSVQGLSIVVGLVRNKITALFLAPMGMGLLSIFSSALNFVSTSTNLGIPFGSVKRLAEVFENGNDDDRRHIVCVVRTWSLVTGLFGMILCAVLGPFLSKWLFDLDDRHSFYFFLLAPVVLMNAVTGGESAVLKGARNLGVLARIQINTVVAALVVAVPFYYFMGIRGIVPVLVSVAFFSMIFTLFHSYRLFPPEWKYGKDFIAGGKSIIDIGIVFVITGIVATGAEVYIRSYLKVNGDLDAVGLYSAGYMMVVTYGGMIFSAMDTDYYPRLSSVCNDFAAMNIMANRQMEVSMLLVSPMLVILIISLPVVIPLLFSSRFSAVIPMAQVAVFSMFFKAMSLPLAYISLVKSDMIAYLIMEILFSVVMVWLVMFFYGLWGLWGAGIALSASHLFELAVIYLFVFFKYHYVLSRNVLRYIAVFLPMTVIAYIITFIDCCLWYYWVSGTLVSIAGVMVSFFVLKKKLKSVDNIRVGS</sequence>
<keyword evidence="2" id="KW-1003">Cell membrane</keyword>
<comment type="caution">
    <text evidence="7">The sequence shown here is derived from an EMBL/GenBank/DDBJ whole genome shotgun (WGS) entry which is preliminary data.</text>
</comment>
<evidence type="ECO:0000256" key="2">
    <source>
        <dbReference type="ARBA" id="ARBA00022475"/>
    </source>
</evidence>
<evidence type="ECO:0000256" key="5">
    <source>
        <dbReference type="ARBA" id="ARBA00023136"/>
    </source>
</evidence>
<feature type="transmembrane region" description="Helical" evidence="6">
    <location>
        <begin position="35"/>
        <end position="56"/>
    </location>
</feature>
<feature type="transmembrane region" description="Helical" evidence="6">
    <location>
        <begin position="94"/>
        <end position="114"/>
    </location>
</feature>
<dbReference type="PANTHER" id="PTHR30250">
    <property type="entry name" value="PST FAMILY PREDICTED COLANIC ACID TRANSPORTER"/>
    <property type="match status" value="1"/>
</dbReference>
<protein>
    <submittedName>
        <fullName evidence="7">Oligosaccharide flippase family protein</fullName>
    </submittedName>
</protein>
<keyword evidence="3 6" id="KW-0812">Transmembrane</keyword>
<evidence type="ECO:0000256" key="6">
    <source>
        <dbReference type="SAM" id="Phobius"/>
    </source>
</evidence>
<comment type="subcellular location">
    <subcellularLocation>
        <location evidence="1">Cell membrane</location>
        <topology evidence="1">Multi-pass membrane protein</topology>
    </subcellularLocation>
</comment>
<keyword evidence="4 6" id="KW-1133">Transmembrane helix</keyword>
<feature type="transmembrane region" description="Helical" evidence="6">
    <location>
        <begin position="396"/>
        <end position="417"/>
    </location>
</feature>
<feature type="transmembrane region" description="Helical" evidence="6">
    <location>
        <begin position="455"/>
        <end position="475"/>
    </location>
</feature>
<feature type="transmembrane region" description="Helical" evidence="6">
    <location>
        <begin position="307"/>
        <end position="331"/>
    </location>
</feature>
<feature type="transmembrane region" description="Helical" evidence="6">
    <location>
        <begin position="368"/>
        <end position="390"/>
    </location>
</feature>
<feature type="transmembrane region" description="Helical" evidence="6">
    <location>
        <begin position="429"/>
        <end position="449"/>
    </location>
</feature>
<accession>A0ABX2AJQ6</accession>
<proteinExistence type="predicted"/>
<dbReference type="PANTHER" id="PTHR30250:SF11">
    <property type="entry name" value="O-ANTIGEN TRANSPORTER-RELATED"/>
    <property type="match status" value="1"/>
</dbReference>
<dbReference type="Pfam" id="PF13440">
    <property type="entry name" value="Polysacc_synt_3"/>
    <property type="match status" value="1"/>
</dbReference>
<feature type="transmembrane region" description="Helical" evidence="6">
    <location>
        <begin position="337"/>
        <end position="361"/>
    </location>
</feature>
<evidence type="ECO:0000313" key="7">
    <source>
        <dbReference type="EMBL" id="NPD91239.1"/>
    </source>
</evidence>
<feature type="transmembrane region" description="Helical" evidence="6">
    <location>
        <begin position="12"/>
        <end position="29"/>
    </location>
</feature>
<evidence type="ECO:0000256" key="1">
    <source>
        <dbReference type="ARBA" id="ARBA00004651"/>
    </source>
</evidence>
<evidence type="ECO:0000313" key="8">
    <source>
        <dbReference type="Proteomes" id="UP000714420"/>
    </source>
</evidence>
<reference evidence="7 8" key="1">
    <citation type="submission" date="2020-05" db="EMBL/GenBank/DDBJ databases">
        <title>Distinct polysaccharide utilization as determinants for interspecies competition between intestinal Prevotella spp.</title>
        <authorList>
            <person name="Galvez E.J.C."/>
            <person name="Iljazovic A."/>
            <person name="Strowig T."/>
        </authorList>
    </citation>
    <scope>NUCLEOTIDE SEQUENCE [LARGE SCALE GENOMIC DNA]</scope>
    <source>
        <strain evidence="7 8">PMUR</strain>
    </source>
</reference>
<dbReference type="RefSeq" id="WP_172273401.1">
    <property type="nucleotide sequence ID" value="NZ_CASGMU010000002.1"/>
</dbReference>
<evidence type="ECO:0000256" key="3">
    <source>
        <dbReference type="ARBA" id="ARBA00022692"/>
    </source>
</evidence>
<feature type="transmembrane region" description="Helical" evidence="6">
    <location>
        <begin position="257"/>
        <end position="279"/>
    </location>
</feature>
<feature type="transmembrane region" description="Helical" evidence="6">
    <location>
        <begin position="184"/>
        <end position="204"/>
    </location>
</feature>
<evidence type="ECO:0000256" key="4">
    <source>
        <dbReference type="ARBA" id="ARBA00022989"/>
    </source>
</evidence>
<dbReference type="InterPro" id="IPR050833">
    <property type="entry name" value="Poly_Biosynth_Transport"/>
</dbReference>
<dbReference type="EMBL" id="JABKKF010000002">
    <property type="protein sequence ID" value="NPD91239.1"/>
    <property type="molecule type" value="Genomic_DNA"/>
</dbReference>
<dbReference type="Proteomes" id="UP000714420">
    <property type="component" value="Unassembled WGS sequence"/>
</dbReference>
<feature type="transmembrane region" description="Helical" evidence="6">
    <location>
        <begin position="160"/>
        <end position="178"/>
    </location>
</feature>
<keyword evidence="5 6" id="KW-0472">Membrane</keyword>
<gene>
    <name evidence="7" type="ORF">HPS56_02545</name>
</gene>